<protein>
    <submittedName>
        <fullName evidence="3">Carbon-nitrogen hydrolase family protein</fullName>
    </submittedName>
</protein>
<dbReference type="InterPro" id="IPR036526">
    <property type="entry name" value="C-N_Hydrolase_sf"/>
</dbReference>
<evidence type="ECO:0000259" key="2">
    <source>
        <dbReference type="PROSITE" id="PS50263"/>
    </source>
</evidence>
<organism evidence="3 4">
    <name type="scientific">Coprococcus comes</name>
    <dbReference type="NCBI Taxonomy" id="410072"/>
    <lineage>
        <taxon>Bacteria</taxon>
        <taxon>Bacillati</taxon>
        <taxon>Bacillota</taxon>
        <taxon>Clostridia</taxon>
        <taxon>Lachnospirales</taxon>
        <taxon>Lachnospiraceae</taxon>
        <taxon>Coprococcus</taxon>
    </lineage>
</organism>
<evidence type="ECO:0000313" key="4">
    <source>
        <dbReference type="Proteomes" id="UP000260655"/>
    </source>
</evidence>
<feature type="domain" description="CN hydrolase" evidence="2">
    <location>
        <begin position="29"/>
        <end position="264"/>
    </location>
</feature>
<proteinExistence type="inferred from homology"/>
<reference evidence="3 4" key="1">
    <citation type="submission" date="2018-08" db="EMBL/GenBank/DDBJ databases">
        <title>A genome reference for cultivated species of the human gut microbiota.</title>
        <authorList>
            <person name="Zou Y."/>
            <person name="Xue W."/>
            <person name="Luo G."/>
        </authorList>
    </citation>
    <scope>NUCLEOTIDE SEQUENCE [LARGE SCALE GENOMIC DNA]</scope>
    <source>
        <strain evidence="3 4">TM07-19</strain>
    </source>
</reference>
<evidence type="ECO:0000256" key="1">
    <source>
        <dbReference type="ARBA" id="ARBA00010613"/>
    </source>
</evidence>
<dbReference type="InterPro" id="IPR003010">
    <property type="entry name" value="C-N_Hydrolase"/>
</dbReference>
<evidence type="ECO:0000313" key="3">
    <source>
        <dbReference type="EMBL" id="RGJ24220.1"/>
    </source>
</evidence>
<dbReference type="Pfam" id="PF00795">
    <property type="entry name" value="CN_hydrolase"/>
    <property type="match status" value="1"/>
</dbReference>
<dbReference type="Gene3D" id="3.60.110.10">
    <property type="entry name" value="Carbon-nitrogen hydrolase"/>
    <property type="match status" value="1"/>
</dbReference>
<dbReference type="Proteomes" id="UP000260655">
    <property type="component" value="Unassembled WGS sequence"/>
</dbReference>
<dbReference type="PROSITE" id="PS50263">
    <property type="entry name" value="CN_HYDROLASE"/>
    <property type="match status" value="1"/>
</dbReference>
<keyword evidence="3" id="KW-0378">Hydrolase</keyword>
<comment type="caution">
    <text evidence="3">The sequence shown here is derived from an EMBL/GenBank/DDBJ whole genome shotgun (WGS) entry which is preliminary data.</text>
</comment>
<dbReference type="PANTHER" id="PTHR23088">
    <property type="entry name" value="NITRILASE-RELATED"/>
    <property type="match status" value="1"/>
</dbReference>
<dbReference type="SUPFAM" id="SSF56317">
    <property type="entry name" value="Carbon-nitrogen hydrolase"/>
    <property type="match status" value="1"/>
</dbReference>
<accession>A0A3E4GR34</accession>
<comment type="similarity">
    <text evidence="1">Belongs to the carbon-nitrogen hydrolase superfamily. NIT1/NIT2 family.</text>
</comment>
<gene>
    <name evidence="3" type="ORF">DXD67_06920</name>
</gene>
<dbReference type="EMBL" id="QSOV01000005">
    <property type="protein sequence ID" value="RGJ24220.1"/>
    <property type="molecule type" value="Genomic_DNA"/>
</dbReference>
<name>A0A3E4GR34_9FIRM</name>
<sequence>MLYSDRVIDYTGFKQINILKEEGKMDGQLKVAAVQVTVEQNNIKKNMENVEKMAMTVAENEKNVDLILFHEACLESGIQLPEFDKKLSDEIHDFWKSIAKKVGTNVLAGRLERKEDGIYNKATVYAPDGRILADYAKIHLFNSERETLIPGKELVMFELNGIKIGIMICADFGFPELSRAYAVNGCHMLAVTSSWAYPDDDLWTICNQARSSENGVYCVSVDRIGPAGNGCIKVGRSMVCNPDGLIIANLWEKTDTYYVQTIYREEVEKRHQTMKWLEWLRPDLYTDWLKTYKWD</sequence>
<dbReference type="GO" id="GO:0016787">
    <property type="term" value="F:hydrolase activity"/>
    <property type="evidence" value="ECO:0007669"/>
    <property type="project" value="UniProtKB-KW"/>
</dbReference>
<dbReference type="PANTHER" id="PTHR23088:SF27">
    <property type="entry name" value="DEAMINATED GLUTATHIONE AMIDASE"/>
    <property type="match status" value="1"/>
</dbReference>
<dbReference type="CDD" id="cd07197">
    <property type="entry name" value="nitrilase"/>
    <property type="match status" value="1"/>
</dbReference>
<dbReference type="AlphaFoldDB" id="A0A3E4GR34"/>